<reference evidence="1 2" key="1">
    <citation type="submission" date="2017-06" db="EMBL/GenBank/DDBJ databases">
        <title>Genome sequencing of cyanobaciteial culture collection at National Institute for Environmental Studies (NIES).</title>
        <authorList>
            <person name="Hirose Y."/>
            <person name="Shimura Y."/>
            <person name="Fujisawa T."/>
            <person name="Nakamura Y."/>
            <person name="Kawachi M."/>
        </authorList>
    </citation>
    <scope>NUCLEOTIDE SEQUENCE [LARGE SCALE GENOMIC DNA]</scope>
    <source>
        <strain evidence="1 2">NIES-37</strain>
    </source>
</reference>
<dbReference type="Proteomes" id="UP000218785">
    <property type="component" value="Chromosome"/>
</dbReference>
<proteinExistence type="predicted"/>
<name>A0A1Z4N9N1_9CYAN</name>
<protein>
    <submittedName>
        <fullName evidence="1">Uncharacterized protein</fullName>
    </submittedName>
</protein>
<dbReference type="RefSeq" id="WP_096582635.1">
    <property type="nucleotide sequence ID" value="NZ_CAWNJS010000001.1"/>
</dbReference>
<gene>
    <name evidence="1" type="ORF">NIES37_64320</name>
</gene>
<organism evidence="1 2">
    <name type="scientific">Tolypothrix tenuis PCC 7101</name>
    <dbReference type="NCBI Taxonomy" id="231146"/>
    <lineage>
        <taxon>Bacteria</taxon>
        <taxon>Bacillati</taxon>
        <taxon>Cyanobacteriota</taxon>
        <taxon>Cyanophyceae</taxon>
        <taxon>Nostocales</taxon>
        <taxon>Tolypothrichaceae</taxon>
        <taxon>Tolypothrix</taxon>
    </lineage>
</organism>
<keyword evidence="2" id="KW-1185">Reference proteome</keyword>
<accession>A0A1Z4N9N1</accession>
<dbReference type="KEGG" id="ttq:NIES37_64320"/>
<evidence type="ECO:0000313" key="1">
    <source>
        <dbReference type="EMBL" id="BAZ02420.1"/>
    </source>
</evidence>
<sequence>MTKNLAFLTIHGMGETEQEYYQSLKQSLEKTLGKDIWQKVHFEAIYYQFELQDYQYSVWENMHQSASLAWQDLRKFMLFGFSDASTLEHRATDDGSLYKKIQKSIIYSLNLARIALSSNDISVIILAHSLGCQVISNYLWDAQNNKGIWQINSLDYPVFQPEHEDFLRLKSLQYLITTGCNIPLFVAGFAKIIAINKPNPNFQWFNYYDKDDVLAWPLKPLSPSYNLIVEQDIEIDSGNIWQSWNPQSHDGYWTDEDFITHLSNIIKSLST</sequence>
<evidence type="ECO:0000313" key="2">
    <source>
        <dbReference type="Proteomes" id="UP000218785"/>
    </source>
</evidence>
<dbReference type="AlphaFoldDB" id="A0A1Z4N9N1"/>
<dbReference type="EMBL" id="AP018248">
    <property type="protein sequence ID" value="BAZ02420.1"/>
    <property type="molecule type" value="Genomic_DNA"/>
</dbReference>